<dbReference type="Pfam" id="PF00675">
    <property type="entry name" value="Peptidase_M16"/>
    <property type="match status" value="1"/>
</dbReference>
<evidence type="ECO:0000259" key="4">
    <source>
        <dbReference type="Pfam" id="PF05193"/>
    </source>
</evidence>
<name>D0LGI6_HALO1</name>
<evidence type="ECO:0000259" key="3">
    <source>
        <dbReference type="Pfam" id="PF00675"/>
    </source>
</evidence>
<dbReference type="AlphaFoldDB" id="D0LGI6"/>
<dbReference type="InterPro" id="IPR050361">
    <property type="entry name" value="MPP/UQCRC_Complex"/>
</dbReference>
<evidence type="ECO:0000256" key="2">
    <source>
        <dbReference type="SAM" id="SignalP"/>
    </source>
</evidence>
<gene>
    <name evidence="5" type="ordered locus">Hoch_0091</name>
</gene>
<dbReference type="PANTHER" id="PTHR11851:SF224">
    <property type="entry name" value="PROCESSING PROTEASE"/>
    <property type="match status" value="1"/>
</dbReference>
<feature type="region of interest" description="Disordered" evidence="1">
    <location>
        <begin position="48"/>
        <end position="92"/>
    </location>
</feature>
<keyword evidence="6" id="KW-1185">Reference proteome</keyword>
<protein>
    <submittedName>
        <fullName evidence="5">Peptidase M16 domain protein</fullName>
    </submittedName>
</protein>
<dbReference type="Pfam" id="PF05193">
    <property type="entry name" value="Peptidase_M16_C"/>
    <property type="match status" value="1"/>
</dbReference>
<evidence type="ECO:0000313" key="5">
    <source>
        <dbReference type="EMBL" id="ACY12732.1"/>
    </source>
</evidence>
<dbReference type="Proteomes" id="UP000001880">
    <property type="component" value="Chromosome"/>
</dbReference>
<organism evidence="5 6">
    <name type="scientific">Haliangium ochraceum (strain DSM 14365 / JCM 11303 / SMP-2)</name>
    <dbReference type="NCBI Taxonomy" id="502025"/>
    <lineage>
        <taxon>Bacteria</taxon>
        <taxon>Pseudomonadati</taxon>
        <taxon>Myxococcota</taxon>
        <taxon>Polyangia</taxon>
        <taxon>Haliangiales</taxon>
        <taxon>Kofleriaceae</taxon>
        <taxon>Haliangium</taxon>
    </lineage>
</organism>
<reference evidence="5 6" key="1">
    <citation type="journal article" date="2010" name="Stand. Genomic Sci.">
        <title>Complete genome sequence of Haliangium ochraceum type strain (SMP-2).</title>
        <authorList>
            <consortium name="US DOE Joint Genome Institute (JGI-PGF)"/>
            <person name="Ivanova N."/>
            <person name="Daum C."/>
            <person name="Lang E."/>
            <person name="Abt B."/>
            <person name="Kopitz M."/>
            <person name="Saunders E."/>
            <person name="Lapidus A."/>
            <person name="Lucas S."/>
            <person name="Glavina Del Rio T."/>
            <person name="Nolan M."/>
            <person name="Tice H."/>
            <person name="Copeland A."/>
            <person name="Cheng J.F."/>
            <person name="Chen F."/>
            <person name="Bruce D."/>
            <person name="Goodwin L."/>
            <person name="Pitluck S."/>
            <person name="Mavromatis K."/>
            <person name="Pati A."/>
            <person name="Mikhailova N."/>
            <person name="Chen A."/>
            <person name="Palaniappan K."/>
            <person name="Land M."/>
            <person name="Hauser L."/>
            <person name="Chang Y.J."/>
            <person name="Jeffries C.D."/>
            <person name="Detter J.C."/>
            <person name="Brettin T."/>
            <person name="Rohde M."/>
            <person name="Goker M."/>
            <person name="Bristow J."/>
            <person name="Markowitz V."/>
            <person name="Eisen J.A."/>
            <person name="Hugenholtz P."/>
            <person name="Kyrpides N.C."/>
            <person name="Klenk H.P."/>
        </authorList>
    </citation>
    <scope>NUCLEOTIDE SEQUENCE [LARGE SCALE GENOMIC DNA]</scope>
    <source>
        <strain evidence="6">DSM 14365 / CIP 107738 / JCM 11303 / AJ 13395 / SMP-2</strain>
    </source>
</reference>
<dbReference type="SUPFAM" id="SSF63411">
    <property type="entry name" value="LuxS/MPP-like metallohydrolase"/>
    <property type="match status" value="2"/>
</dbReference>
<dbReference type="KEGG" id="hoh:Hoch_0091"/>
<proteinExistence type="predicted"/>
<dbReference type="GO" id="GO:0046872">
    <property type="term" value="F:metal ion binding"/>
    <property type="evidence" value="ECO:0007669"/>
    <property type="project" value="InterPro"/>
</dbReference>
<dbReference type="STRING" id="502025.Hoch_0091"/>
<feature type="domain" description="Peptidase M16 N-terminal" evidence="3">
    <location>
        <begin position="113"/>
        <end position="221"/>
    </location>
</feature>
<dbReference type="HOGENOM" id="CLU_381639_0_0_7"/>
<feature type="chain" id="PRO_5003010051" evidence="2">
    <location>
        <begin position="27"/>
        <end position="767"/>
    </location>
</feature>
<evidence type="ECO:0000256" key="1">
    <source>
        <dbReference type="SAM" id="MobiDB-lite"/>
    </source>
</evidence>
<dbReference type="InterPro" id="IPR011249">
    <property type="entry name" value="Metalloenz_LuxS/M16"/>
</dbReference>
<dbReference type="OrthoDB" id="9811314at2"/>
<feature type="signal peptide" evidence="2">
    <location>
        <begin position="1"/>
        <end position="26"/>
    </location>
</feature>
<keyword evidence="2" id="KW-0732">Signal</keyword>
<feature type="domain" description="Peptidase M16 C-terminal" evidence="4">
    <location>
        <begin position="263"/>
        <end position="442"/>
    </location>
</feature>
<evidence type="ECO:0000313" key="6">
    <source>
        <dbReference type="Proteomes" id="UP000001880"/>
    </source>
</evidence>
<dbReference type="PROSITE" id="PS51257">
    <property type="entry name" value="PROKAR_LIPOPROTEIN"/>
    <property type="match status" value="1"/>
</dbReference>
<sequence>MRRIPPSAPARAAFALLLSVSLSALALSACGAPSGTVDLAGVTPRLPGDGSANVSDPVASARPVASASEPSAEPDPWAGRDDLIEAPAPQPPAPLEMPAIQRFTLPNGLPVVVVSKRDVPVVGVQLMVRAGNGAVPVDQSGLAQFVGAMLPKGTRTRNATAIAEAIESVGGRLAVEPGYEATLLSCQVLAAEQNTCLSIIADIAAQPTFPEDELGRVRRELLAGVRQRLDSASLLANAHFQNLLWGDEHPRGRPTSERSIEALSRADLVAWHKRWFVPQNAVLVIAGDVDPKGLRFRLGRAFNTWRRTGKAPAQPSVPAPAPDSPRIRLVDKPGQTQTHIRVGHMGIAHDAPDYFATLIFNHVLGSGGFSSRLMQVIRSQAGKTYGASSRFERSRQPGAFVVRTFSRNAEALATVELLLAEVARMQQEGPREAEVASAIANLAGQYAISMQSAADIAGALLAAELYGFDQSYVRDYPMKLAEVNKESATQAAAAHLRPDRVAIVLVGDARALEPQLESRGLPYDKVNYLTPVAAADRETAQVSAESAAAGKALLAKALAAKGGAKRLAAVRTMHIEATGVIHSGGQKIDATLERRFLAPDKLRLDLNLTVPGGTAELLTVLNGKRAWTKQPSGVVELPPEGVAELHKQVWRDQEFLLLHASEPGVQVQAAGQSNRDGKTYELLRVIRDDGVSVDILLDPKTHLIAGLTYDEAPGRSVFEQLDDYRTVEGIQIAHQRRTKSVEADLEVRIDSVAINEKLTSDVFEQPK</sequence>
<dbReference type="Gene3D" id="3.30.830.10">
    <property type="entry name" value="Metalloenzyme, LuxS/M16 peptidase-like"/>
    <property type="match status" value="2"/>
</dbReference>
<dbReference type="InterPro" id="IPR011765">
    <property type="entry name" value="Pept_M16_N"/>
</dbReference>
<dbReference type="RefSeq" id="WP_012825359.1">
    <property type="nucleotide sequence ID" value="NC_013440.1"/>
</dbReference>
<dbReference type="eggNOG" id="COG0612">
    <property type="taxonomic scope" value="Bacteria"/>
</dbReference>
<dbReference type="InterPro" id="IPR007863">
    <property type="entry name" value="Peptidase_M16_C"/>
</dbReference>
<dbReference type="PANTHER" id="PTHR11851">
    <property type="entry name" value="METALLOPROTEASE"/>
    <property type="match status" value="1"/>
</dbReference>
<dbReference type="EMBL" id="CP001804">
    <property type="protein sequence ID" value="ACY12732.1"/>
    <property type="molecule type" value="Genomic_DNA"/>
</dbReference>
<accession>D0LGI6</accession>
<feature type="compositionally biased region" description="Low complexity" evidence="1">
    <location>
        <begin position="55"/>
        <end position="76"/>
    </location>
</feature>